<dbReference type="PANTHER" id="PTHR33420">
    <property type="entry name" value="FIMBRIAL SUBUNIT ELFA-RELATED"/>
    <property type="match status" value="1"/>
</dbReference>
<dbReference type="PANTHER" id="PTHR33420:SF3">
    <property type="entry name" value="FIMBRIAL SUBUNIT ELFA"/>
    <property type="match status" value="1"/>
</dbReference>
<comment type="subcellular location">
    <subcellularLocation>
        <location evidence="1">Fimbrium</location>
    </subcellularLocation>
</comment>
<gene>
    <name evidence="7" type="ORF">FBBNIHIM_17640</name>
</gene>
<dbReference type="Pfam" id="PF00419">
    <property type="entry name" value="Fimbrial"/>
    <property type="match status" value="1"/>
</dbReference>
<dbReference type="Gene3D" id="2.60.40.1090">
    <property type="entry name" value="Fimbrial-type adhesion domain"/>
    <property type="match status" value="1"/>
</dbReference>
<protein>
    <submittedName>
        <fullName evidence="7">P pilus assembly protein, pilin FimA</fullName>
    </submittedName>
</protein>
<keyword evidence="8" id="KW-1185">Reference proteome</keyword>
<proteinExistence type="inferred from homology"/>
<evidence type="ECO:0000313" key="7">
    <source>
        <dbReference type="EMBL" id="CAH6660932.1"/>
    </source>
</evidence>
<keyword evidence="4" id="KW-0281">Fimbrium</keyword>
<dbReference type="SUPFAM" id="SSF49401">
    <property type="entry name" value="Bacterial adhesins"/>
    <property type="match status" value="1"/>
</dbReference>
<feature type="domain" description="Fimbrial-type adhesion" evidence="6">
    <location>
        <begin position="46"/>
        <end position="193"/>
    </location>
</feature>
<comment type="caution">
    <text evidence="7">The sequence shown here is derived from an EMBL/GenBank/DDBJ whole genome shotgun (WGS) entry which is preliminary data.</text>
</comment>
<dbReference type="RefSeq" id="WP_253898603.1">
    <property type="nucleotide sequence ID" value="NZ_CALSBS010000017.1"/>
</dbReference>
<keyword evidence="3 5" id="KW-0732">Signal</keyword>
<feature type="chain" id="PRO_5046491289" evidence="5">
    <location>
        <begin position="26"/>
        <end position="194"/>
    </location>
</feature>
<comment type="similarity">
    <text evidence="2">Belongs to the fimbrial protein family.</text>
</comment>
<name>A0ABM9FCK1_9ENTR</name>
<evidence type="ECO:0000256" key="5">
    <source>
        <dbReference type="SAM" id="SignalP"/>
    </source>
</evidence>
<feature type="signal peptide" evidence="5">
    <location>
        <begin position="1"/>
        <end position="25"/>
    </location>
</feature>
<evidence type="ECO:0000256" key="1">
    <source>
        <dbReference type="ARBA" id="ARBA00004561"/>
    </source>
</evidence>
<evidence type="ECO:0000256" key="4">
    <source>
        <dbReference type="ARBA" id="ARBA00023263"/>
    </source>
</evidence>
<organism evidence="7 8">
    <name type="scientific">Pseudocitrobacter vendiensis</name>
    <dbReference type="NCBI Taxonomy" id="2488306"/>
    <lineage>
        <taxon>Bacteria</taxon>
        <taxon>Pseudomonadati</taxon>
        <taxon>Pseudomonadota</taxon>
        <taxon>Gammaproteobacteria</taxon>
        <taxon>Enterobacterales</taxon>
        <taxon>Enterobacteriaceae</taxon>
        <taxon>Pseudocitrobacter</taxon>
    </lineage>
</organism>
<dbReference type="InterPro" id="IPR008966">
    <property type="entry name" value="Adhesion_dom_sf"/>
</dbReference>
<evidence type="ECO:0000256" key="3">
    <source>
        <dbReference type="ARBA" id="ARBA00022729"/>
    </source>
</evidence>
<dbReference type="Proteomes" id="UP001152651">
    <property type="component" value="Unassembled WGS sequence"/>
</dbReference>
<evidence type="ECO:0000313" key="8">
    <source>
        <dbReference type="Proteomes" id="UP001152651"/>
    </source>
</evidence>
<dbReference type="InterPro" id="IPR000259">
    <property type="entry name" value="Adhesion_dom_fimbrial"/>
</dbReference>
<accession>A0ABM9FCK1</accession>
<dbReference type="EMBL" id="CALSBS010000017">
    <property type="protein sequence ID" value="CAH6660932.1"/>
    <property type="molecule type" value="Genomic_DNA"/>
</dbReference>
<sequence>MKSQFRIMAVVIAALASGTTLSAIANDMTTTVPAADGAQGAGGQVKFTGEITDAACDIDANSTNQVVDLGKWASSYFKATGTETTKTPFHIKVKDCPSSVSKVSVLFDGTHDAIESDLLAIKGDATGVGIKLIEADETTQVKLGTISKDYPIDAGSKGEAGSADLLFYADYRATADTVTAGNADGVTNFEMIYN</sequence>
<evidence type="ECO:0000256" key="2">
    <source>
        <dbReference type="ARBA" id="ARBA00006671"/>
    </source>
</evidence>
<reference evidence="7" key="1">
    <citation type="submission" date="2022-05" db="EMBL/GenBank/DDBJ databases">
        <authorList>
            <person name="Blom J."/>
        </authorList>
    </citation>
    <scope>NUCLEOTIDE SEQUENCE</scope>
    <source>
        <strain evidence="7">Type strain: CPO20170097</strain>
    </source>
</reference>
<dbReference type="InterPro" id="IPR050263">
    <property type="entry name" value="Bact_Fimbrial_Adh_Pro"/>
</dbReference>
<evidence type="ECO:0000259" key="6">
    <source>
        <dbReference type="Pfam" id="PF00419"/>
    </source>
</evidence>
<dbReference type="InterPro" id="IPR036937">
    <property type="entry name" value="Adhesion_dom_fimbrial_sf"/>
</dbReference>